<keyword evidence="4" id="KW-0234">DNA repair</keyword>
<protein>
    <recommendedName>
        <fullName evidence="8">Rad52/22 double-strand break repair protein</fullName>
    </recommendedName>
</protein>
<evidence type="ECO:0000256" key="5">
    <source>
        <dbReference type="SAM" id="MobiDB-lite"/>
    </source>
</evidence>
<keyword evidence="3" id="KW-0233">DNA recombination</keyword>
<feature type="region of interest" description="Disordered" evidence="5">
    <location>
        <begin position="1"/>
        <end position="61"/>
    </location>
</feature>
<dbReference type="Proteomes" id="UP000054481">
    <property type="component" value="Unassembled WGS sequence"/>
</dbReference>
<dbReference type="PANTHER" id="PTHR12132:SF1">
    <property type="entry name" value="DNA REPAIR PROTEIN RAD52 HOMOLOG"/>
    <property type="match status" value="1"/>
</dbReference>
<dbReference type="InterPro" id="IPR042525">
    <property type="entry name" value="Rad52_Rad59_Rad22_sf"/>
</dbReference>
<keyword evidence="2" id="KW-0227">DNA damage</keyword>
<proteinExistence type="inferred from homology"/>
<dbReference type="GO" id="GO:0000724">
    <property type="term" value="P:double-strand break repair via homologous recombination"/>
    <property type="evidence" value="ECO:0007669"/>
    <property type="project" value="TreeGrafter"/>
</dbReference>
<dbReference type="EMBL" id="KQ030979">
    <property type="protein sequence ID" value="KJZ68205.1"/>
    <property type="molecule type" value="Genomic_DNA"/>
</dbReference>
<evidence type="ECO:0000313" key="6">
    <source>
        <dbReference type="EMBL" id="KJZ68205.1"/>
    </source>
</evidence>
<evidence type="ECO:0008006" key="8">
    <source>
        <dbReference type="Google" id="ProtNLM"/>
    </source>
</evidence>
<dbReference type="GO" id="GO:0006312">
    <property type="term" value="P:mitotic recombination"/>
    <property type="evidence" value="ECO:0007669"/>
    <property type="project" value="TreeGrafter"/>
</dbReference>
<evidence type="ECO:0000256" key="4">
    <source>
        <dbReference type="ARBA" id="ARBA00023204"/>
    </source>
</evidence>
<organism evidence="6 7">
    <name type="scientific">Hirsutella minnesotensis 3608</name>
    <dbReference type="NCBI Taxonomy" id="1043627"/>
    <lineage>
        <taxon>Eukaryota</taxon>
        <taxon>Fungi</taxon>
        <taxon>Dikarya</taxon>
        <taxon>Ascomycota</taxon>
        <taxon>Pezizomycotina</taxon>
        <taxon>Sordariomycetes</taxon>
        <taxon>Hypocreomycetidae</taxon>
        <taxon>Hypocreales</taxon>
        <taxon>Ophiocordycipitaceae</taxon>
        <taxon>Hirsutella</taxon>
    </lineage>
</organism>
<dbReference type="Gene3D" id="3.30.390.80">
    <property type="entry name" value="DNA repair protein Rad52/59/22"/>
    <property type="match status" value="1"/>
</dbReference>
<dbReference type="AlphaFoldDB" id="A0A0F7ZI29"/>
<dbReference type="PANTHER" id="PTHR12132">
    <property type="entry name" value="DNA REPAIR AND RECOMBINATION PROTEIN RAD52, RAD59"/>
    <property type="match status" value="1"/>
</dbReference>
<feature type="region of interest" description="Disordered" evidence="5">
    <location>
        <begin position="209"/>
        <end position="235"/>
    </location>
</feature>
<dbReference type="InterPro" id="IPR041247">
    <property type="entry name" value="Rad52_fam"/>
</dbReference>
<accession>A0A0F7ZI29</accession>
<evidence type="ECO:0000256" key="1">
    <source>
        <dbReference type="ARBA" id="ARBA00006638"/>
    </source>
</evidence>
<reference evidence="6 7" key="1">
    <citation type="journal article" date="2014" name="Genome Biol. Evol.">
        <title>Comparative genomics and transcriptomics analyses reveal divergent lifestyle features of nematode endoparasitic fungus Hirsutella minnesotensis.</title>
        <authorList>
            <person name="Lai Y."/>
            <person name="Liu K."/>
            <person name="Zhang X."/>
            <person name="Zhang X."/>
            <person name="Li K."/>
            <person name="Wang N."/>
            <person name="Shu C."/>
            <person name="Wu Y."/>
            <person name="Wang C."/>
            <person name="Bushley K.E."/>
            <person name="Xiang M."/>
            <person name="Liu X."/>
        </authorList>
    </citation>
    <scope>NUCLEOTIDE SEQUENCE [LARGE SCALE GENOMIC DNA]</scope>
    <source>
        <strain evidence="6 7">3608</strain>
    </source>
</reference>
<feature type="compositionally biased region" description="Polar residues" evidence="5">
    <location>
        <begin position="214"/>
        <end position="229"/>
    </location>
</feature>
<comment type="similarity">
    <text evidence="1">Belongs to the RAD52 family.</text>
</comment>
<sequence>MSLSGKRSRKAEEDPLAMSPEMKTRVLSSCETDSTRGSDTPLAMLNRPLGPEFVQRRPGPGGSKLSYLNSSDATYVANLVLGNDRWSTEVLRQQESEPRQEGGKWVVDALCRVRVTVHWATRGGAPTFHEGTGFGGGSRGAKTASEAMEMAIKEAETDAYKRALRMFGEATGNCFYDKNYLVWIEKMRLREGRQDPAKQFAHEQLLRKPCYTPPRSSQQTLSFESQGKNTGKVAGPVRVVPTDDFYDDMFEDDAGLDL</sequence>
<gene>
    <name evidence="6" type="ORF">HIM_12404</name>
</gene>
<evidence type="ECO:0000256" key="3">
    <source>
        <dbReference type="ARBA" id="ARBA00023172"/>
    </source>
</evidence>
<dbReference type="OrthoDB" id="5084029at2759"/>
<keyword evidence="7" id="KW-1185">Reference proteome</keyword>
<name>A0A0F7ZI29_9HYPO</name>
<feature type="compositionally biased region" description="Polar residues" evidence="5">
    <location>
        <begin position="26"/>
        <end position="38"/>
    </location>
</feature>
<evidence type="ECO:0000256" key="2">
    <source>
        <dbReference type="ARBA" id="ARBA00022763"/>
    </source>
</evidence>
<dbReference type="GO" id="GO:0005634">
    <property type="term" value="C:nucleus"/>
    <property type="evidence" value="ECO:0007669"/>
    <property type="project" value="TreeGrafter"/>
</dbReference>
<dbReference type="InterPro" id="IPR007232">
    <property type="entry name" value="Rad52_Rad59_Rad22"/>
</dbReference>
<dbReference type="Pfam" id="PF04098">
    <property type="entry name" value="Rad52_Rad22"/>
    <property type="match status" value="1"/>
</dbReference>
<dbReference type="GO" id="GO:0045002">
    <property type="term" value="P:double-strand break repair via single-strand annealing"/>
    <property type="evidence" value="ECO:0007669"/>
    <property type="project" value="TreeGrafter"/>
</dbReference>
<dbReference type="SUPFAM" id="SSF54768">
    <property type="entry name" value="dsRNA-binding domain-like"/>
    <property type="match status" value="1"/>
</dbReference>
<evidence type="ECO:0000313" key="7">
    <source>
        <dbReference type="Proteomes" id="UP000054481"/>
    </source>
</evidence>